<dbReference type="Gene3D" id="3.40.50.1820">
    <property type="entry name" value="alpha/beta hydrolase"/>
    <property type="match status" value="1"/>
</dbReference>
<evidence type="ECO:0000313" key="3">
    <source>
        <dbReference type="Proteomes" id="UP001549164"/>
    </source>
</evidence>
<dbReference type="InterPro" id="IPR022742">
    <property type="entry name" value="Hydrolase_4"/>
</dbReference>
<protein>
    <submittedName>
        <fullName evidence="2">Acetyl esterase/lipase</fullName>
    </submittedName>
</protein>
<evidence type="ECO:0000313" key="2">
    <source>
        <dbReference type="EMBL" id="MET3598534.1"/>
    </source>
</evidence>
<feature type="domain" description="Serine aminopeptidase S33" evidence="1">
    <location>
        <begin position="83"/>
        <end position="175"/>
    </location>
</feature>
<accession>A0ABV2I6I3</accession>
<evidence type="ECO:0000259" key="1">
    <source>
        <dbReference type="Pfam" id="PF12146"/>
    </source>
</evidence>
<dbReference type="EMBL" id="JBEPLY010000001">
    <property type="protein sequence ID" value="MET3598534.1"/>
    <property type="molecule type" value="Genomic_DNA"/>
</dbReference>
<organism evidence="2 3">
    <name type="scientific">Martelella mangrovi</name>
    <dbReference type="NCBI Taxonomy" id="1397477"/>
    <lineage>
        <taxon>Bacteria</taxon>
        <taxon>Pseudomonadati</taxon>
        <taxon>Pseudomonadota</taxon>
        <taxon>Alphaproteobacteria</taxon>
        <taxon>Hyphomicrobiales</taxon>
        <taxon>Aurantimonadaceae</taxon>
        <taxon>Martelella</taxon>
    </lineage>
</organism>
<reference evidence="2 3" key="1">
    <citation type="submission" date="2024-06" db="EMBL/GenBank/DDBJ databases">
        <title>Genomic Encyclopedia of Type Strains, Phase IV (KMG-IV): sequencing the most valuable type-strain genomes for metagenomic binning, comparative biology and taxonomic classification.</title>
        <authorList>
            <person name="Goeker M."/>
        </authorList>
    </citation>
    <scope>NUCLEOTIDE SEQUENCE [LARGE SCALE GENOMIC DNA]</scope>
    <source>
        <strain evidence="2 3">DSM 28102</strain>
    </source>
</reference>
<dbReference type="InterPro" id="IPR029058">
    <property type="entry name" value="AB_hydrolase_fold"/>
</dbReference>
<name>A0ABV2I6I3_9HYPH</name>
<proteinExistence type="predicted"/>
<comment type="caution">
    <text evidence="2">The sequence shown here is derived from an EMBL/GenBank/DDBJ whole genome shotgun (WGS) entry which is preliminary data.</text>
</comment>
<dbReference type="Proteomes" id="UP001549164">
    <property type="component" value="Unassembled WGS sequence"/>
</dbReference>
<keyword evidence="3" id="KW-1185">Reference proteome</keyword>
<dbReference type="SUPFAM" id="SSF53474">
    <property type="entry name" value="alpha/beta-Hydrolases"/>
    <property type="match status" value="1"/>
</dbReference>
<sequence length="292" mass="31775">MRRLFLLPKELIMPLNADMPSEPTIVPLIEGAENRLQGCWPDRQFDAVSRPEVHTWRARDPWARALLFVGGGYTKLVYDKEGAEVASWLNAQGIDVHLVVHRLPGAPDGKGGVHPKDIALVDGLRALDVVAAEQSDLPLFHVGLSSGGHLAGVMACQKHDLKPAGAVIAYAPINANHRKHKFPEGKPDYPPVEKQDFYDDWPIGLADYPHGLPSVPVFLAYALSDRSVPLQHALRYVETAAAGALDVDLHVFADAPHGFALRALDGTQAAWPGLAVDWMKRKAAKTATQQVG</sequence>
<dbReference type="Pfam" id="PF12146">
    <property type="entry name" value="Hydrolase_4"/>
    <property type="match status" value="1"/>
</dbReference>
<gene>
    <name evidence="2" type="ORF">ABID12_000455</name>
</gene>